<evidence type="ECO:0000259" key="2">
    <source>
        <dbReference type="PROSITE" id="PS51782"/>
    </source>
</evidence>
<dbReference type="InterPro" id="IPR018392">
    <property type="entry name" value="LysM"/>
</dbReference>
<dbReference type="NCBIfam" id="NF008399">
    <property type="entry name" value="PRK11198.1"/>
    <property type="match status" value="1"/>
</dbReference>
<gene>
    <name evidence="3" type="ORF">SS37A_18500</name>
</gene>
<keyword evidence="4" id="KW-1185">Reference proteome</keyword>
<evidence type="ECO:0000313" key="4">
    <source>
        <dbReference type="Proteomes" id="UP001317629"/>
    </source>
</evidence>
<feature type="domain" description="LysM" evidence="2">
    <location>
        <begin position="98"/>
        <end position="147"/>
    </location>
</feature>
<accession>A0ABM8E8M6</accession>
<dbReference type="PANTHER" id="PTHR34700:SF8">
    <property type="entry name" value="POTASSIUM BINDING PROTEIN KBP"/>
    <property type="match status" value="1"/>
</dbReference>
<evidence type="ECO:0000259" key="1">
    <source>
        <dbReference type="PROSITE" id="PS50914"/>
    </source>
</evidence>
<dbReference type="PROSITE" id="PS51782">
    <property type="entry name" value="LYSM"/>
    <property type="match status" value="1"/>
</dbReference>
<dbReference type="InterPro" id="IPR007055">
    <property type="entry name" value="BON_dom"/>
</dbReference>
<dbReference type="CDD" id="cd00118">
    <property type="entry name" value="LysM"/>
    <property type="match status" value="1"/>
</dbReference>
<organism evidence="3 4">
    <name type="scientific">Methylocystis iwaonis</name>
    <dbReference type="NCBI Taxonomy" id="2885079"/>
    <lineage>
        <taxon>Bacteria</taxon>
        <taxon>Pseudomonadati</taxon>
        <taxon>Pseudomonadota</taxon>
        <taxon>Alphaproteobacteria</taxon>
        <taxon>Hyphomicrobiales</taxon>
        <taxon>Methylocystaceae</taxon>
        <taxon>Methylocystis</taxon>
    </lineage>
</organism>
<dbReference type="InterPro" id="IPR052196">
    <property type="entry name" value="Bact_Kbp"/>
</dbReference>
<evidence type="ECO:0000313" key="3">
    <source>
        <dbReference type="EMBL" id="BDV34321.1"/>
    </source>
</evidence>
<dbReference type="Gene3D" id="3.30.1340.30">
    <property type="match status" value="1"/>
</dbReference>
<name>A0ABM8E8M6_9HYPH</name>
<protein>
    <submittedName>
        <fullName evidence="3">Peptidoglycan-binding protein LysM</fullName>
    </submittedName>
</protein>
<dbReference type="SUPFAM" id="SSF54106">
    <property type="entry name" value="LysM domain"/>
    <property type="match status" value="1"/>
</dbReference>
<sequence length="172" mass="17741">MGLLDFLTGKSKAAPAPAGATETSAASAEALTKELEAHGFDVSGVDIEVDGGKVTLNGAVDSRATLEKIVLAVGNTKGVAQVENNLIAPDADPEAPSGLYVVKQGDTLWKIAAENYGDGARYKEIFEANKPMLKDPDKIYPGQRLRIPGVSGPSAASAIVWAPPAEIAGKKA</sequence>
<dbReference type="EMBL" id="AP027142">
    <property type="protein sequence ID" value="BDV34321.1"/>
    <property type="molecule type" value="Genomic_DNA"/>
</dbReference>
<dbReference type="RefSeq" id="WP_281927459.1">
    <property type="nucleotide sequence ID" value="NZ_AP027142.1"/>
</dbReference>
<feature type="domain" description="BON" evidence="1">
    <location>
        <begin position="22"/>
        <end position="90"/>
    </location>
</feature>
<dbReference type="PROSITE" id="PS50914">
    <property type="entry name" value="BON"/>
    <property type="match status" value="1"/>
</dbReference>
<dbReference type="Gene3D" id="3.10.350.10">
    <property type="entry name" value="LysM domain"/>
    <property type="match status" value="1"/>
</dbReference>
<proteinExistence type="predicted"/>
<dbReference type="Pfam" id="PF04972">
    <property type="entry name" value="BON"/>
    <property type="match status" value="1"/>
</dbReference>
<dbReference type="SMART" id="SM00257">
    <property type="entry name" value="LysM"/>
    <property type="match status" value="1"/>
</dbReference>
<reference evidence="3 4" key="1">
    <citation type="journal article" date="2023" name="Int. J. Syst. Evol. Microbiol.">
        <title>Methylocystis iwaonis sp. nov., a type II methane-oxidizing bacterium from surface soil of a rice paddy field in Japan, and emended description of the genus Methylocystis (ex Whittenbury et al. 1970) Bowman et al. 1993.</title>
        <authorList>
            <person name="Kaise H."/>
            <person name="Sawadogo J.B."/>
            <person name="Alam M.S."/>
            <person name="Ueno C."/>
            <person name="Dianou D."/>
            <person name="Shinjo R."/>
            <person name="Asakawa S."/>
        </authorList>
    </citation>
    <scope>NUCLEOTIDE SEQUENCE [LARGE SCALE GENOMIC DNA]</scope>
    <source>
        <strain evidence="3 4">SS37A-Re</strain>
    </source>
</reference>
<dbReference type="InterPro" id="IPR036779">
    <property type="entry name" value="LysM_dom_sf"/>
</dbReference>
<dbReference type="Pfam" id="PF01476">
    <property type="entry name" value="LysM"/>
    <property type="match status" value="1"/>
</dbReference>
<dbReference type="PANTHER" id="PTHR34700">
    <property type="entry name" value="POTASSIUM BINDING PROTEIN KBP"/>
    <property type="match status" value="1"/>
</dbReference>
<dbReference type="Proteomes" id="UP001317629">
    <property type="component" value="Chromosome"/>
</dbReference>